<evidence type="ECO:0000256" key="1">
    <source>
        <dbReference type="ARBA" id="ARBA00006739"/>
    </source>
</evidence>
<dbReference type="Gene3D" id="3.90.550.10">
    <property type="entry name" value="Spore Coat Polysaccharide Biosynthesis Protein SpsA, Chain A"/>
    <property type="match status" value="1"/>
</dbReference>
<keyword evidence="4" id="KW-1133">Transmembrane helix</keyword>
<dbReference type="EMBL" id="LVWE01000029">
    <property type="protein sequence ID" value="OAD45348.1"/>
    <property type="molecule type" value="Genomic_DNA"/>
</dbReference>
<evidence type="ECO:0000313" key="6">
    <source>
        <dbReference type="EMBL" id="OAD45348.1"/>
    </source>
</evidence>
<gene>
    <name evidence="6" type="ORF">LPB303_08110</name>
</gene>
<organism evidence="6 7">
    <name type="scientific">Polaribacter atrinae</name>
    <dbReference type="NCBI Taxonomy" id="1333662"/>
    <lineage>
        <taxon>Bacteria</taxon>
        <taxon>Pseudomonadati</taxon>
        <taxon>Bacteroidota</taxon>
        <taxon>Flavobacteriia</taxon>
        <taxon>Flavobacteriales</taxon>
        <taxon>Flavobacteriaceae</taxon>
    </lineage>
</organism>
<feature type="transmembrane region" description="Helical" evidence="4">
    <location>
        <begin position="321"/>
        <end position="340"/>
    </location>
</feature>
<feature type="transmembrane region" description="Helical" evidence="4">
    <location>
        <begin position="352"/>
        <end position="374"/>
    </location>
</feature>
<evidence type="ECO:0000313" key="7">
    <source>
        <dbReference type="Proteomes" id="UP000076923"/>
    </source>
</evidence>
<feature type="domain" description="Glycosyltransferase 2-like" evidence="5">
    <location>
        <begin position="41"/>
        <end position="190"/>
    </location>
</feature>
<comment type="caution">
    <text evidence="6">The sequence shown here is derived from an EMBL/GenBank/DDBJ whole genome shotgun (WGS) entry which is preliminary data.</text>
</comment>
<evidence type="ECO:0000259" key="5">
    <source>
        <dbReference type="Pfam" id="PF00535"/>
    </source>
</evidence>
<dbReference type="InterPro" id="IPR029044">
    <property type="entry name" value="Nucleotide-diphossugar_trans"/>
</dbReference>
<dbReference type="RefSeq" id="WP_068449526.1">
    <property type="nucleotide sequence ID" value="NZ_CP150660.1"/>
</dbReference>
<proteinExistence type="inferred from homology"/>
<name>A0A176TBR3_9FLAO</name>
<dbReference type="Pfam" id="PF00535">
    <property type="entry name" value="Glycos_transf_2"/>
    <property type="match status" value="1"/>
</dbReference>
<reference evidence="6 7" key="1">
    <citation type="submission" date="2016-02" db="EMBL/GenBank/DDBJ databases">
        <title>Draft genome sequence of Polaribacter atrinae KACC17473.</title>
        <authorList>
            <person name="Shin S.-K."/>
            <person name="Yi H."/>
        </authorList>
    </citation>
    <scope>NUCLEOTIDE SEQUENCE [LARGE SCALE GENOMIC DNA]</scope>
    <source>
        <strain evidence="6 7">KACC 17473</strain>
    </source>
</reference>
<accession>A0A176TBR3</accession>
<protein>
    <recommendedName>
        <fullName evidence="5">Glycosyltransferase 2-like domain-containing protein</fullName>
    </recommendedName>
</protein>
<feature type="transmembrane region" description="Helical" evidence="4">
    <location>
        <begin position="297"/>
        <end position="314"/>
    </location>
</feature>
<dbReference type="CDD" id="cd04192">
    <property type="entry name" value="GT_2_like_e"/>
    <property type="match status" value="1"/>
</dbReference>
<keyword evidence="3" id="KW-0808">Transferase</keyword>
<dbReference type="PANTHER" id="PTHR43630:SF1">
    <property type="entry name" value="POLY-BETA-1,6-N-ACETYL-D-GLUCOSAMINE SYNTHASE"/>
    <property type="match status" value="1"/>
</dbReference>
<keyword evidence="7" id="KW-1185">Reference proteome</keyword>
<comment type="similarity">
    <text evidence="1">Belongs to the glycosyltransferase 2 family.</text>
</comment>
<dbReference type="GO" id="GO:0016757">
    <property type="term" value="F:glycosyltransferase activity"/>
    <property type="evidence" value="ECO:0007669"/>
    <property type="project" value="UniProtKB-KW"/>
</dbReference>
<dbReference type="InterPro" id="IPR001173">
    <property type="entry name" value="Glyco_trans_2-like"/>
</dbReference>
<evidence type="ECO:0000256" key="3">
    <source>
        <dbReference type="ARBA" id="ARBA00022679"/>
    </source>
</evidence>
<dbReference type="AlphaFoldDB" id="A0A176TBR3"/>
<sequence>MIWLLIFTFTFYAILIISLALGFKRVLEFKETATLQKTSFSVIIPFRNEAENLPLLLKSIAELNYPNDLVEFILVDDASDDNSVDIINDFSFSKEGQVLNTSSQKSIIARTDIWIIKNNRTSNSPKKDAITTAISIAKNKWIVTTDADCILPENWLKTLDSFIQNNNAKMVVAPVNYNVENNFLEQFQLLDFMSMQGTTIGGFGIDFPFLCNGANFAYKKENFLKLNGFEGNNNIASGDDVFLFEKFINADKKSVFYLKSKEVIVTTFPVKTWRGLINQRTRWAAKTGNFGSLNVKLIGLLVLLTNFVVVYYLLNGNLEMLLFPFMLKIIIDLFLFLPTIEFFKQQKGFYKWYLFASLLYPFFSLFVIFKSLFFKYNWKGRRFKK</sequence>
<dbReference type="OrthoDB" id="9805625at2"/>
<keyword evidence="4" id="KW-0812">Transmembrane</keyword>
<dbReference type="SUPFAM" id="SSF53448">
    <property type="entry name" value="Nucleotide-diphospho-sugar transferases"/>
    <property type="match status" value="1"/>
</dbReference>
<dbReference type="STRING" id="1333662.LPB303_08110"/>
<dbReference type="Proteomes" id="UP000076923">
    <property type="component" value="Unassembled WGS sequence"/>
</dbReference>
<keyword evidence="2" id="KW-0328">Glycosyltransferase</keyword>
<keyword evidence="4" id="KW-0472">Membrane</keyword>
<dbReference type="PANTHER" id="PTHR43630">
    <property type="entry name" value="POLY-BETA-1,6-N-ACETYL-D-GLUCOSAMINE SYNTHASE"/>
    <property type="match status" value="1"/>
</dbReference>
<evidence type="ECO:0000256" key="4">
    <source>
        <dbReference type="SAM" id="Phobius"/>
    </source>
</evidence>
<evidence type="ECO:0000256" key="2">
    <source>
        <dbReference type="ARBA" id="ARBA00022676"/>
    </source>
</evidence>